<evidence type="ECO:0000313" key="2">
    <source>
        <dbReference type="Proteomes" id="UP000186890"/>
    </source>
</evidence>
<evidence type="ECO:0000313" key="1">
    <source>
        <dbReference type="EMBL" id="OLF46955.1"/>
    </source>
</evidence>
<keyword evidence="2" id="KW-1185">Reference proteome</keyword>
<name>A0A1Q8E592_9STRE</name>
<organism evidence="1 2">
    <name type="scientific">Streptococcus cuniculi</name>
    <dbReference type="NCBI Taxonomy" id="1432788"/>
    <lineage>
        <taxon>Bacteria</taxon>
        <taxon>Bacillati</taxon>
        <taxon>Bacillota</taxon>
        <taxon>Bacilli</taxon>
        <taxon>Lactobacillales</taxon>
        <taxon>Streptococcaceae</taxon>
        <taxon>Streptococcus</taxon>
    </lineage>
</organism>
<accession>A0A1Q8E592</accession>
<gene>
    <name evidence="1" type="ORF">BU202_10170</name>
</gene>
<dbReference type="EMBL" id="MSJM01000013">
    <property type="protein sequence ID" value="OLF46955.1"/>
    <property type="molecule type" value="Genomic_DNA"/>
</dbReference>
<dbReference type="Proteomes" id="UP000186890">
    <property type="component" value="Unassembled WGS sequence"/>
</dbReference>
<sequence length="122" mass="13639">MYTLDAYLTSPLSGGEVMKKDELAQRLKADGQHFIQETSISIGDQEWKVGYEEKPENNVAKITFYRLEDTGNFDDSLIVGAVIYPLSVTKSNHEEAVTTTVSQLKTILQQVAGERETETIKP</sequence>
<dbReference type="AlphaFoldDB" id="A0A1Q8E592"/>
<proteinExistence type="predicted"/>
<reference evidence="2" key="1">
    <citation type="submission" date="2016-12" db="EMBL/GenBank/DDBJ databases">
        <authorList>
            <person name="Gulvik C.A."/>
        </authorList>
    </citation>
    <scope>NUCLEOTIDE SEQUENCE [LARGE SCALE GENOMIC DNA]</scope>
    <source>
        <strain evidence="2">NED12-00049-6B</strain>
    </source>
</reference>
<protein>
    <submittedName>
        <fullName evidence="1">Uncharacterized protein</fullName>
    </submittedName>
</protein>
<comment type="caution">
    <text evidence="1">The sequence shown here is derived from an EMBL/GenBank/DDBJ whole genome shotgun (WGS) entry which is preliminary data.</text>
</comment>